<dbReference type="RefSeq" id="WP_133039653.1">
    <property type="nucleotide sequence ID" value="NZ_SLWF01000021.1"/>
</dbReference>
<evidence type="ECO:0000313" key="3">
    <source>
        <dbReference type="Proteomes" id="UP000294832"/>
    </source>
</evidence>
<name>A0A4R2FB13_9GAMM</name>
<dbReference type="Gene3D" id="3.40.50.1580">
    <property type="entry name" value="Nucleoside phosphorylase domain"/>
    <property type="match status" value="1"/>
</dbReference>
<dbReference type="InterPro" id="IPR000845">
    <property type="entry name" value="Nucleoside_phosphorylase_d"/>
</dbReference>
<protein>
    <recommendedName>
        <fullName evidence="1">Nucleoside phosphorylase domain-containing protein</fullName>
    </recommendedName>
</protein>
<dbReference type="GO" id="GO:0009116">
    <property type="term" value="P:nucleoside metabolic process"/>
    <property type="evidence" value="ECO:0007669"/>
    <property type="project" value="InterPro"/>
</dbReference>
<reference evidence="2 3" key="1">
    <citation type="submission" date="2019-03" db="EMBL/GenBank/DDBJ databases">
        <title>Freshwater and sediment microbial communities from various areas in North America, analyzing microbe dynamics in response to fracking.</title>
        <authorList>
            <person name="Lamendella R."/>
        </authorList>
    </citation>
    <scope>NUCLEOTIDE SEQUENCE [LARGE SCALE GENOMIC DNA]</scope>
    <source>
        <strain evidence="2 3">74A</strain>
    </source>
</reference>
<dbReference type="EMBL" id="SLWF01000021">
    <property type="protein sequence ID" value="TCN81913.1"/>
    <property type="molecule type" value="Genomic_DNA"/>
</dbReference>
<evidence type="ECO:0000259" key="1">
    <source>
        <dbReference type="Pfam" id="PF01048"/>
    </source>
</evidence>
<gene>
    <name evidence="2" type="ORF">EDC91_12160</name>
</gene>
<dbReference type="GO" id="GO:0008782">
    <property type="term" value="F:adenosylhomocysteine nucleosidase activity"/>
    <property type="evidence" value="ECO:0007669"/>
    <property type="project" value="TreeGrafter"/>
</dbReference>
<feature type="domain" description="Nucleoside phosphorylase" evidence="1">
    <location>
        <begin position="72"/>
        <end position="234"/>
    </location>
</feature>
<dbReference type="GO" id="GO:0008930">
    <property type="term" value="F:methylthioadenosine nucleosidase activity"/>
    <property type="evidence" value="ECO:0007669"/>
    <property type="project" value="TreeGrafter"/>
</dbReference>
<dbReference type="PANTHER" id="PTHR46832">
    <property type="entry name" value="5'-METHYLTHIOADENOSINE/S-ADENOSYLHOMOCYSTEINE NUCLEOSIDASE"/>
    <property type="match status" value="1"/>
</dbReference>
<comment type="caution">
    <text evidence="2">The sequence shown here is derived from an EMBL/GenBank/DDBJ whole genome shotgun (WGS) entry which is preliminary data.</text>
</comment>
<dbReference type="InterPro" id="IPR035994">
    <property type="entry name" value="Nucleoside_phosphorylase_sf"/>
</dbReference>
<dbReference type="SUPFAM" id="SSF53167">
    <property type="entry name" value="Purine and uridine phosphorylases"/>
    <property type="match status" value="1"/>
</dbReference>
<evidence type="ECO:0000313" key="2">
    <source>
        <dbReference type="EMBL" id="TCN81913.1"/>
    </source>
</evidence>
<dbReference type="GO" id="GO:0005829">
    <property type="term" value="C:cytosol"/>
    <property type="evidence" value="ECO:0007669"/>
    <property type="project" value="TreeGrafter"/>
</dbReference>
<dbReference type="PANTHER" id="PTHR46832:SF1">
    <property type="entry name" value="5'-METHYLTHIOADENOSINE_S-ADENOSYLHOMOCYSTEINE NUCLEOSIDASE"/>
    <property type="match status" value="1"/>
</dbReference>
<dbReference type="OrthoDB" id="8456624at2"/>
<proteinExistence type="predicted"/>
<keyword evidence="3" id="KW-1185">Reference proteome</keyword>
<dbReference type="Pfam" id="PF01048">
    <property type="entry name" value="PNP_UDP_1"/>
    <property type="match status" value="1"/>
</dbReference>
<dbReference type="Proteomes" id="UP000294832">
    <property type="component" value="Unassembled WGS sequence"/>
</dbReference>
<dbReference type="GO" id="GO:0019284">
    <property type="term" value="P:L-methionine salvage from S-adenosylmethionine"/>
    <property type="evidence" value="ECO:0007669"/>
    <property type="project" value="TreeGrafter"/>
</dbReference>
<dbReference type="AlphaFoldDB" id="A0A4R2FB13"/>
<sequence>MNIDIQNYFDALNENFLLIVTSNSKEKDAINRVISNRKNITVHLPTGGCSIGLLDGMFVIHLTGTSGISTERSASRLVVEFVSRSNIPTPGIVYLVGFCWGNPATTKVGDIVIASTIESLNSRSISGEETIYKPIQYRSSIDLELIAQKINQEIPNSKLGELASLETLLSSTSERDRLLQLYPYLIGGEMEAFGFVPSLRQIPWLVIKSVSDFGCNNFERSNQASSAASSALALPVLNKLLKENELISFSISKPDELLLLDCLFGNKIIVLRNEVNSDELNDHLNDEVGVVIERKLEYYLNDNGYDRSFLRYFCDLILEVIQNSLKHSGASFASVKFYPNKIVINDDGEEYPLQNLEGDKGGASSWRRIKSYGLDTNLVSYTFKKKSHYFEMTASSKELMDAVKNCTASIIPSTIGSGYGRQVALSYNKECEIIYLEDGNVRMTSRRITLIGEVKRLLDEGKKVYVKVSDIAYAEEYRIALKEYSDNLRILTE</sequence>
<organism evidence="2 3">
    <name type="scientific">Shewanella fodinae</name>
    <dbReference type="NCBI Taxonomy" id="552357"/>
    <lineage>
        <taxon>Bacteria</taxon>
        <taxon>Pseudomonadati</taxon>
        <taxon>Pseudomonadota</taxon>
        <taxon>Gammaproteobacteria</taxon>
        <taxon>Alteromonadales</taxon>
        <taxon>Shewanellaceae</taxon>
        <taxon>Shewanella</taxon>
    </lineage>
</organism>
<accession>A0A4R2FB13</accession>